<dbReference type="EMBL" id="BARS01033657">
    <property type="protein sequence ID" value="GAG27504.1"/>
    <property type="molecule type" value="Genomic_DNA"/>
</dbReference>
<dbReference type="InterPro" id="IPR004506">
    <property type="entry name" value="MnmA-like"/>
</dbReference>
<dbReference type="InterPro" id="IPR046884">
    <property type="entry name" value="MnmA-like_central"/>
</dbReference>
<keyword evidence="7" id="KW-1015">Disulfide bond</keyword>
<dbReference type="GO" id="GO:0000049">
    <property type="term" value="F:tRNA binding"/>
    <property type="evidence" value="ECO:0007669"/>
    <property type="project" value="UniProtKB-KW"/>
</dbReference>
<reference evidence="10" key="1">
    <citation type="journal article" date="2014" name="Front. Microbiol.">
        <title>High frequency of phylogenetically diverse reductive dehalogenase-homologous genes in deep subseafloor sedimentary metagenomes.</title>
        <authorList>
            <person name="Kawai M."/>
            <person name="Futagami T."/>
            <person name="Toyoda A."/>
            <person name="Takaki Y."/>
            <person name="Nishi S."/>
            <person name="Hori S."/>
            <person name="Arai W."/>
            <person name="Tsubouchi T."/>
            <person name="Morono Y."/>
            <person name="Uchiyama I."/>
            <person name="Ito T."/>
            <person name="Fujiyama A."/>
            <person name="Inagaki F."/>
            <person name="Takami H."/>
        </authorList>
    </citation>
    <scope>NUCLEOTIDE SEQUENCE</scope>
    <source>
        <strain evidence="10">Expedition CK06-06</strain>
    </source>
</reference>
<dbReference type="PANTHER" id="PTHR11933:SF5">
    <property type="entry name" value="MITOCHONDRIAL TRNA-SPECIFIC 2-THIOURIDYLASE 1"/>
    <property type="match status" value="1"/>
</dbReference>
<dbReference type="Pfam" id="PF20259">
    <property type="entry name" value="tRNA_Me_trans_M"/>
    <property type="match status" value="1"/>
</dbReference>
<dbReference type="Pfam" id="PF20258">
    <property type="entry name" value="tRNA_Me_trans_C"/>
    <property type="match status" value="1"/>
</dbReference>
<keyword evidence="6" id="KW-0694">RNA-binding</keyword>
<evidence type="ECO:0000256" key="5">
    <source>
        <dbReference type="ARBA" id="ARBA00022840"/>
    </source>
</evidence>
<keyword evidence="1" id="KW-0820">tRNA-binding</keyword>
<keyword evidence="3" id="KW-0819">tRNA processing</keyword>
<dbReference type="PANTHER" id="PTHR11933">
    <property type="entry name" value="TRNA 5-METHYLAMINOMETHYL-2-THIOURIDYLATE -METHYLTRANSFERASE"/>
    <property type="match status" value="1"/>
</dbReference>
<organism evidence="10">
    <name type="scientific">marine sediment metagenome</name>
    <dbReference type="NCBI Taxonomy" id="412755"/>
    <lineage>
        <taxon>unclassified sequences</taxon>
        <taxon>metagenomes</taxon>
        <taxon>ecological metagenomes</taxon>
    </lineage>
</organism>
<feature type="domain" description="tRNA-specific 2-thiouridylase MnmA-like C-terminal" evidence="8">
    <location>
        <begin position="160"/>
        <end position="242"/>
    </location>
</feature>
<comment type="caution">
    <text evidence="10">The sequence shown here is derived from an EMBL/GenBank/DDBJ whole genome shotgun (WGS) entry which is preliminary data.</text>
</comment>
<proteinExistence type="predicted"/>
<dbReference type="Gene3D" id="3.40.50.620">
    <property type="entry name" value="HUPs"/>
    <property type="match status" value="1"/>
</dbReference>
<dbReference type="InterPro" id="IPR046885">
    <property type="entry name" value="MnmA-like_C"/>
</dbReference>
<dbReference type="GO" id="GO:0005524">
    <property type="term" value="F:ATP binding"/>
    <property type="evidence" value="ECO:0007669"/>
    <property type="project" value="UniProtKB-KW"/>
</dbReference>
<dbReference type="FunFam" id="2.30.30.280:FF:000001">
    <property type="entry name" value="tRNA-specific 2-thiouridylase MnmA"/>
    <property type="match status" value="1"/>
</dbReference>
<keyword evidence="4" id="KW-0547">Nucleotide-binding</keyword>
<dbReference type="InterPro" id="IPR014729">
    <property type="entry name" value="Rossmann-like_a/b/a_fold"/>
</dbReference>
<accession>X0W9A2</accession>
<dbReference type="Gene3D" id="2.30.30.280">
    <property type="entry name" value="Adenine nucleotide alpha hydrolases-like domains"/>
    <property type="match status" value="1"/>
</dbReference>
<evidence type="ECO:0000256" key="3">
    <source>
        <dbReference type="ARBA" id="ARBA00022694"/>
    </source>
</evidence>
<evidence type="ECO:0000256" key="7">
    <source>
        <dbReference type="ARBA" id="ARBA00023157"/>
    </source>
</evidence>
<dbReference type="SUPFAM" id="SSF52402">
    <property type="entry name" value="Adenine nucleotide alpha hydrolases-like"/>
    <property type="match status" value="1"/>
</dbReference>
<dbReference type="AlphaFoldDB" id="X0W9A2"/>
<name>X0W9A2_9ZZZZ</name>
<keyword evidence="5" id="KW-0067">ATP-binding</keyword>
<evidence type="ECO:0000313" key="10">
    <source>
        <dbReference type="EMBL" id="GAG27504.1"/>
    </source>
</evidence>
<dbReference type="GO" id="GO:0002143">
    <property type="term" value="P:tRNA wobble position uridine thiolation"/>
    <property type="evidence" value="ECO:0007669"/>
    <property type="project" value="TreeGrafter"/>
</dbReference>
<dbReference type="GO" id="GO:0016783">
    <property type="term" value="F:sulfurtransferase activity"/>
    <property type="evidence" value="ECO:0007669"/>
    <property type="project" value="InterPro"/>
</dbReference>
<gene>
    <name evidence="10" type="ORF">S01H1_52098</name>
</gene>
<evidence type="ECO:0000256" key="6">
    <source>
        <dbReference type="ARBA" id="ARBA00022884"/>
    </source>
</evidence>
<dbReference type="InterPro" id="IPR023382">
    <property type="entry name" value="MnmA-like_central_sf"/>
</dbReference>
<evidence type="ECO:0000259" key="8">
    <source>
        <dbReference type="Pfam" id="PF20258"/>
    </source>
</evidence>
<dbReference type="CDD" id="cd01998">
    <property type="entry name" value="MnmA_TRMU-like"/>
    <property type="match status" value="1"/>
</dbReference>
<evidence type="ECO:0000259" key="9">
    <source>
        <dbReference type="Pfam" id="PF20259"/>
    </source>
</evidence>
<dbReference type="Gene3D" id="2.40.30.10">
    <property type="entry name" value="Translation factors"/>
    <property type="match status" value="1"/>
</dbReference>
<dbReference type="Pfam" id="PF03054">
    <property type="entry name" value="tRNA_Me_trans"/>
    <property type="match status" value="1"/>
</dbReference>
<feature type="domain" description="tRNA-specific 2-thiouridylase MnmA-like central" evidence="9">
    <location>
        <begin position="99"/>
        <end position="152"/>
    </location>
</feature>
<keyword evidence="2" id="KW-0808">Transferase</keyword>
<evidence type="ECO:0008006" key="11">
    <source>
        <dbReference type="Google" id="ProtNLM"/>
    </source>
</evidence>
<protein>
    <recommendedName>
        <fullName evidence="11">tRNA-specific 2-thiouridylase MnmA</fullName>
    </recommendedName>
</protein>
<evidence type="ECO:0000256" key="1">
    <source>
        <dbReference type="ARBA" id="ARBA00022555"/>
    </source>
</evidence>
<evidence type="ECO:0000256" key="2">
    <source>
        <dbReference type="ARBA" id="ARBA00022679"/>
    </source>
</evidence>
<feature type="non-terminal residue" evidence="10">
    <location>
        <position position="1"/>
    </location>
</feature>
<evidence type="ECO:0000256" key="4">
    <source>
        <dbReference type="ARBA" id="ARBA00022741"/>
    </source>
</evidence>
<sequence length="254" mass="27091">GAEALATGHYVRSGLAGNQRALYRPVDRDRDQSYFLFGTTAEQLEFLRFPLGAMSKAQTRQVARDMQIAVADKADSQDICFVPDGRYTDIIEKLRPGAAEPGDIVDLDGTALGRHDGIINYTIGQRRGLGIAADQPLYVVQLDADQARVVVGPRAALGTRQIRLKDFNWLGSGAIGDIPVEGLAVHARVRSTRPPVPGMLLLCDGSLVVELVEGEEGVAPGQACVLYDSADDDARVLGGGTIVAGAHEDRRSAA</sequence>